<comment type="similarity">
    <text evidence="1">Belongs to the sigma-70 factor family. ECF subfamily.</text>
</comment>
<keyword evidence="10" id="KW-1185">Reference proteome</keyword>
<dbReference type="InterPro" id="IPR013249">
    <property type="entry name" value="RNA_pol_sigma70_r4_t2"/>
</dbReference>
<dbReference type="InterPro" id="IPR013325">
    <property type="entry name" value="RNA_pol_sigma_r2"/>
</dbReference>
<dbReference type="Proteomes" id="UP000010931">
    <property type="component" value="Unassembled WGS sequence"/>
</dbReference>
<reference evidence="9 10" key="1">
    <citation type="journal article" date="2011" name="Plasmid">
        <title>Streptomyces turgidiscabies Car8 contains a modular pathogenicity island that shares virulence genes with other actinobacterial plant pathogens.</title>
        <authorList>
            <person name="Huguet-Tapia J.C."/>
            <person name="Badger J.H."/>
            <person name="Loria R."/>
            <person name="Pettis G.S."/>
        </authorList>
    </citation>
    <scope>NUCLEOTIDE SEQUENCE [LARGE SCALE GENOMIC DNA]</scope>
    <source>
        <strain evidence="9 10">Car8</strain>
    </source>
</reference>
<feature type="domain" description="RNA polymerase sigma-70 region 2" evidence="7">
    <location>
        <begin position="16"/>
        <end position="87"/>
    </location>
</feature>
<keyword evidence="6" id="KW-0472">Membrane</keyword>
<evidence type="ECO:0000259" key="7">
    <source>
        <dbReference type="Pfam" id="PF04542"/>
    </source>
</evidence>
<dbReference type="SUPFAM" id="SSF88946">
    <property type="entry name" value="Sigma2 domain of RNA polymerase sigma factors"/>
    <property type="match status" value="1"/>
</dbReference>
<dbReference type="InterPro" id="IPR007627">
    <property type="entry name" value="RNA_pol_sigma70_r2"/>
</dbReference>
<evidence type="ECO:0000313" key="9">
    <source>
        <dbReference type="EMBL" id="ELP61613.1"/>
    </source>
</evidence>
<keyword evidence="6" id="KW-0812">Transmembrane</keyword>
<evidence type="ECO:0000313" key="10">
    <source>
        <dbReference type="Proteomes" id="UP000010931"/>
    </source>
</evidence>
<accession>L7EQA8</accession>
<dbReference type="PANTHER" id="PTHR43133:SF8">
    <property type="entry name" value="RNA POLYMERASE SIGMA FACTOR HI_1459-RELATED"/>
    <property type="match status" value="1"/>
</dbReference>
<dbReference type="GO" id="GO:0003677">
    <property type="term" value="F:DNA binding"/>
    <property type="evidence" value="ECO:0007669"/>
    <property type="project" value="UniProtKB-KW"/>
</dbReference>
<proteinExistence type="inferred from homology"/>
<dbReference type="EMBL" id="AEJB01000670">
    <property type="protein sequence ID" value="ELP61613.1"/>
    <property type="molecule type" value="Genomic_DNA"/>
</dbReference>
<comment type="caution">
    <text evidence="9">The sequence shown here is derived from an EMBL/GenBank/DDBJ whole genome shotgun (WGS) entry which is preliminary data.</text>
</comment>
<keyword evidence="3" id="KW-0731">Sigma factor</keyword>
<dbReference type="Gene3D" id="1.10.1740.10">
    <property type="match status" value="1"/>
</dbReference>
<keyword evidence="6" id="KW-1133">Transmembrane helix</keyword>
<dbReference type="GO" id="GO:0016987">
    <property type="term" value="F:sigma factor activity"/>
    <property type="evidence" value="ECO:0007669"/>
    <property type="project" value="UniProtKB-KW"/>
</dbReference>
<dbReference type="NCBIfam" id="TIGR02937">
    <property type="entry name" value="sigma70-ECF"/>
    <property type="match status" value="1"/>
</dbReference>
<dbReference type="Pfam" id="PF04542">
    <property type="entry name" value="Sigma70_r2"/>
    <property type="match status" value="1"/>
</dbReference>
<evidence type="ECO:0000256" key="2">
    <source>
        <dbReference type="ARBA" id="ARBA00023015"/>
    </source>
</evidence>
<dbReference type="Pfam" id="PF08281">
    <property type="entry name" value="Sigma70_r4_2"/>
    <property type="match status" value="1"/>
</dbReference>
<keyword evidence="4" id="KW-0238">DNA-binding</keyword>
<feature type="domain" description="RNA polymerase sigma factor 70 region 4 type 2" evidence="8">
    <location>
        <begin position="116"/>
        <end position="168"/>
    </location>
</feature>
<dbReference type="STRING" id="85558.T45_06648"/>
<evidence type="ECO:0000256" key="3">
    <source>
        <dbReference type="ARBA" id="ARBA00023082"/>
    </source>
</evidence>
<dbReference type="GO" id="GO:0006352">
    <property type="term" value="P:DNA-templated transcription initiation"/>
    <property type="evidence" value="ECO:0007669"/>
    <property type="project" value="InterPro"/>
</dbReference>
<feature type="transmembrane region" description="Helical" evidence="6">
    <location>
        <begin position="172"/>
        <end position="191"/>
    </location>
</feature>
<sequence length="303" mass="33813">MVEKSVGLSTRALGALYRDQRREMEGLARRLLADERLPDSVMSSEDIVQTAFAKALRTPEQIRDPRAYLYAVIRSDVRAASRQHRRRSALTAAPTVDTQSPDVHVADFSDLVANRVAVHKALCNLPPQQRTAVWATKALEYTQAETAEAMQKKPGTVATHVVRAVTALRIHLAALLVVSIIVLSLAGSRLLRSMQPPAGSPQDQMPQVPSTSPWIYLAVGCLLTLGLARWVFRLWTRRRQAIKEGGTFAPRSIVDRFQGSSLSGRWYNGPARRQMRRTTASDDDLQEVDRPYGVVHTRTLYHN</sequence>
<dbReference type="InterPro" id="IPR014284">
    <property type="entry name" value="RNA_pol_sigma-70_dom"/>
</dbReference>
<keyword evidence="2" id="KW-0805">Transcription regulation</keyword>
<dbReference type="PANTHER" id="PTHR43133">
    <property type="entry name" value="RNA POLYMERASE ECF-TYPE SIGMA FACTO"/>
    <property type="match status" value="1"/>
</dbReference>
<name>L7EQA8_STRT8</name>
<dbReference type="InterPro" id="IPR013324">
    <property type="entry name" value="RNA_pol_sigma_r3/r4-like"/>
</dbReference>
<protein>
    <submittedName>
        <fullName evidence="9">Sigma-70 region 2</fullName>
    </submittedName>
</protein>
<dbReference type="InterPro" id="IPR039425">
    <property type="entry name" value="RNA_pol_sigma-70-like"/>
</dbReference>
<organism evidence="9 10">
    <name type="scientific">Streptomyces turgidiscabies (strain Car8)</name>
    <dbReference type="NCBI Taxonomy" id="698760"/>
    <lineage>
        <taxon>Bacteria</taxon>
        <taxon>Bacillati</taxon>
        <taxon>Actinomycetota</taxon>
        <taxon>Actinomycetes</taxon>
        <taxon>Kitasatosporales</taxon>
        <taxon>Streptomycetaceae</taxon>
        <taxon>Streptomyces</taxon>
    </lineage>
</organism>
<evidence type="ECO:0000259" key="8">
    <source>
        <dbReference type="Pfam" id="PF08281"/>
    </source>
</evidence>
<dbReference type="SUPFAM" id="SSF88659">
    <property type="entry name" value="Sigma3 and sigma4 domains of RNA polymerase sigma factors"/>
    <property type="match status" value="1"/>
</dbReference>
<dbReference type="PATRIC" id="fig|698760.3.peg.9440"/>
<evidence type="ECO:0000256" key="5">
    <source>
        <dbReference type="ARBA" id="ARBA00023163"/>
    </source>
</evidence>
<evidence type="ECO:0000256" key="4">
    <source>
        <dbReference type="ARBA" id="ARBA00023125"/>
    </source>
</evidence>
<keyword evidence="5" id="KW-0804">Transcription</keyword>
<dbReference type="AlphaFoldDB" id="L7EQA8"/>
<gene>
    <name evidence="9" type="ORF">STRTUCAR8_04719</name>
</gene>
<feature type="transmembrane region" description="Helical" evidence="6">
    <location>
        <begin position="211"/>
        <end position="232"/>
    </location>
</feature>
<evidence type="ECO:0000256" key="6">
    <source>
        <dbReference type="SAM" id="Phobius"/>
    </source>
</evidence>
<evidence type="ECO:0000256" key="1">
    <source>
        <dbReference type="ARBA" id="ARBA00010641"/>
    </source>
</evidence>
<dbReference type="InterPro" id="IPR036388">
    <property type="entry name" value="WH-like_DNA-bd_sf"/>
</dbReference>
<dbReference type="Gene3D" id="1.10.10.10">
    <property type="entry name" value="Winged helix-like DNA-binding domain superfamily/Winged helix DNA-binding domain"/>
    <property type="match status" value="1"/>
</dbReference>